<name>A0A9W6YNR0_AMBMO</name>
<feature type="transmembrane region" description="Helical" evidence="7">
    <location>
        <begin position="307"/>
        <end position="328"/>
    </location>
</feature>
<evidence type="ECO:0000256" key="5">
    <source>
        <dbReference type="ARBA" id="ARBA00023242"/>
    </source>
</evidence>
<proteinExistence type="predicted"/>
<evidence type="ECO:0000256" key="8">
    <source>
        <dbReference type="SAM" id="SignalP"/>
    </source>
</evidence>
<gene>
    <name evidence="10" type="ORF">Amon01_000162200</name>
</gene>
<dbReference type="GO" id="GO:0006351">
    <property type="term" value="P:DNA-templated transcription"/>
    <property type="evidence" value="ECO:0007669"/>
    <property type="project" value="InterPro"/>
</dbReference>
<keyword evidence="2" id="KW-0805">Transcription regulation</keyword>
<feature type="region of interest" description="Disordered" evidence="6">
    <location>
        <begin position="564"/>
        <end position="588"/>
    </location>
</feature>
<dbReference type="CDD" id="cd12148">
    <property type="entry name" value="fungal_TF_MHR"/>
    <property type="match status" value="1"/>
</dbReference>
<organism evidence="10 11">
    <name type="scientific">Ambrosiozyma monospora</name>
    <name type="common">Yeast</name>
    <name type="synonym">Endomycopsis monosporus</name>
    <dbReference type="NCBI Taxonomy" id="43982"/>
    <lineage>
        <taxon>Eukaryota</taxon>
        <taxon>Fungi</taxon>
        <taxon>Dikarya</taxon>
        <taxon>Ascomycota</taxon>
        <taxon>Saccharomycotina</taxon>
        <taxon>Pichiomycetes</taxon>
        <taxon>Pichiales</taxon>
        <taxon>Pichiaceae</taxon>
        <taxon>Ambrosiozyma</taxon>
    </lineage>
</organism>
<dbReference type="InterPro" id="IPR007219">
    <property type="entry name" value="XnlR_reg_dom"/>
</dbReference>
<keyword evidence="11" id="KW-1185">Reference proteome</keyword>
<keyword evidence="7" id="KW-0472">Membrane</keyword>
<keyword evidence="7" id="KW-1133">Transmembrane helix</keyword>
<dbReference type="OrthoDB" id="4236860at2759"/>
<feature type="transmembrane region" description="Helical" evidence="7">
    <location>
        <begin position="221"/>
        <end position="238"/>
    </location>
</feature>
<reference evidence="10" key="1">
    <citation type="submission" date="2023-04" db="EMBL/GenBank/DDBJ databases">
        <title>Ambrosiozyma monospora NBRC 1965.</title>
        <authorList>
            <person name="Ichikawa N."/>
            <person name="Sato H."/>
            <person name="Tonouchi N."/>
        </authorList>
    </citation>
    <scope>NUCLEOTIDE SEQUENCE</scope>
    <source>
        <strain evidence="10">NBRC 1965</strain>
    </source>
</reference>
<dbReference type="GO" id="GO:0008270">
    <property type="term" value="F:zinc ion binding"/>
    <property type="evidence" value="ECO:0007669"/>
    <property type="project" value="InterPro"/>
</dbReference>
<evidence type="ECO:0000256" key="3">
    <source>
        <dbReference type="ARBA" id="ARBA00023125"/>
    </source>
</evidence>
<evidence type="ECO:0000256" key="7">
    <source>
        <dbReference type="SAM" id="Phobius"/>
    </source>
</evidence>
<dbReference type="AlphaFoldDB" id="A0A9W6YNR0"/>
<sequence>MRNPPSLLLLWSIFYFSATIVAKTPEQKRLSRTYYQRAKVLADVTFESDSIYYILSLYILSIKPPGSTQSIVSLDERIRRVIKFAIGFGMNTDPQHTPYFNDNQRKLCKRLFWQIHARDRYFAVCLSSSYILSETCYNVPRLQWDDFTDMDPESAKICYKKAKVTDLLHDFMIDLNKIQKNANNAYLEDKPFRHFEKEADQVCLNMKAKLTEMFKGPTESYFGFLTFLIYYTIEVYIMRVNIYRLYYSVLRCLKREQTTPGILETYNFPESQENVESIDYFDRIIEAVHSVTDVFVKCFPLYKDKMVFSQLSVFLGYQMGIFLSFFSYSDDPVKSQLMKDDIKRLYPVLEENLDLVSWGLSDFAFVYFKGLLENPDFAAEFMRSWMMFKDNSILLRIAYRIPKLRIYAKKAMGCFSSALDENFEGSYKGIIFIDTNKEKQLQHQTPIETIKNPSFQSLPVDSSCNNSNDITSILGTSFQSPKNISRGNIPHANNIPNIKLEPNNVVSPNHHPSPPANVIPSINSIINHSMLPMDLPNIDLPLQSYLNMKSIGTEYEVMNTINSLHQHNGPAPPNQTNNPANNTGNFASTTNLASVTASNYELAISSSHAPYSSNVPPGSTMDSSISSISSWLKSTTGDWLKTSGDDWFHKDIQVGQLLLGNSGNAEICQTSKNDYGWLVDEVKDDYGILDSLKYVGDDDHHHVFEQFDGGFNV</sequence>
<keyword evidence="8" id="KW-0732">Signal</keyword>
<feature type="compositionally biased region" description="Low complexity" evidence="6">
    <location>
        <begin position="574"/>
        <end position="585"/>
    </location>
</feature>
<evidence type="ECO:0000256" key="4">
    <source>
        <dbReference type="ARBA" id="ARBA00023163"/>
    </source>
</evidence>
<dbReference type="Pfam" id="PF04082">
    <property type="entry name" value="Fungal_trans"/>
    <property type="match status" value="1"/>
</dbReference>
<protein>
    <submittedName>
        <fullName evidence="10">Unnamed protein product</fullName>
    </submittedName>
</protein>
<dbReference type="EMBL" id="BSXU01000518">
    <property type="protein sequence ID" value="GMG20961.1"/>
    <property type="molecule type" value="Genomic_DNA"/>
</dbReference>
<feature type="domain" description="Xylanolytic transcriptional activator regulatory" evidence="9">
    <location>
        <begin position="3"/>
        <end position="181"/>
    </location>
</feature>
<feature type="signal peptide" evidence="8">
    <location>
        <begin position="1"/>
        <end position="22"/>
    </location>
</feature>
<keyword evidence="7" id="KW-0812">Transmembrane</keyword>
<evidence type="ECO:0000256" key="6">
    <source>
        <dbReference type="SAM" id="MobiDB-lite"/>
    </source>
</evidence>
<comment type="caution">
    <text evidence="10">The sequence shown here is derived from an EMBL/GenBank/DDBJ whole genome shotgun (WGS) entry which is preliminary data.</text>
</comment>
<feature type="chain" id="PRO_5040744282" evidence="8">
    <location>
        <begin position="23"/>
        <end position="713"/>
    </location>
</feature>
<evidence type="ECO:0000256" key="2">
    <source>
        <dbReference type="ARBA" id="ARBA00023015"/>
    </source>
</evidence>
<keyword evidence="4" id="KW-0804">Transcription</keyword>
<evidence type="ECO:0000313" key="11">
    <source>
        <dbReference type="Proteomes" id="UP001165063"/>
    </source>
</evidence>
<evidence type="ECO:0000259" key="9">
    <source>
        <dbReference type="Pfam" id="PF04082"/>
    </source>
</evidence>
<dbReference type="InterPro" id="IPR052073">
    <property type="entry name" value="Amide_Lactam_Regulators"/>
</dbReference>
<keyword evidence="3" id="KW-0238">DNA-binding</keyword>
<keyword evidence="1" id="KW-0862">Zinc</keyword>
<dbReference type="Proteomes" id="UP001165063">
    <property type="component" value="Unassembled WGS sequence"/>
</dbReference>
<accession>A0A9W6YNR0</accession>
<evidence type="ECO:0000256" key="1">
    <source>
        <dbReference type="ARBA" id="ARBA00022833"/>
    </source>
</evidence>
<evidence type="ECO:0000313" key="10">
    <source>
        <dbReference type="EMBL" id="GMG20961.1"/>
    </source>
</evidence>
<dbReference type="PANTHER" id="PTHR47171:SF3">
    <property type="entry name" value="FARA-RELATED"/>
    <property type="match status" value="1"/>
</dbReference>
<dbReference type="GO" id="GO:0003677">
    <property type="term" value="F:DNA binding"/>
    <property type="evidence" value="ECO:0007669"/>
    <property type="project" value="UniProtKB-KW"/>
</dbReference>
<keyword evidence="5" id="KW-0539">Nucleus</keyword>
<dbReference type="PANTHER" id="PTHR47171">
    <property type="entry name" value="FARA-RELATED"/>
    <property type="match status" value="1"/>
</dbReference>